<accession>A0A2I0W2E4</accession>
<evidence type="ECO:0000256" key="4">
    <source>
        <dbReference type="SAM" id="MobiDB-lite"/>
    </source>
</evidence>
<keyword evidence="2" id="KW-0479">Metal-binding</keyword>
<feature type="region of interest" description="Disordered" evidence="4">
    <location>
        <begin position="129"/>
        <end position="148"/>
    </location>
</feature>
<dbReference type="PANTHER" id="PTHR10869:SF194">
    <property type="entry name" value="PROLYL 4-HYDROXYLASE 4-RELATED"/>
    <property type="match status" value="1"/>
</dbReference>
<evidence type="ECO:0000256" key="1">
    <source>
        <dbReference type="ARBA" id="ARBA00004586"/>
    </source>
</evidence>
<gene>
    <name evidence="5" type="ORF">MA16_Dca023617</name>
</gene>
<dbReference type="InterPro" id="IPR045054">
    <property type="entry name" value="P4HA-like"/>
</dbReference>
<dbReference type="GO" id="GO:0005789">
    <property type="term" value="C:endoplasmic reticulum membrane"/>
    <property type="evidence" value="ECO:0007669"/>
    <property type="project" value="UniProtKB-SubCell"/>
</dbReference>
<keyword evidence="6" id="KW-1185">Reference proteome</keyword>
<reference evidence="5 6" key="1">
    <citation type="journal article" date="2016" name="Sci. Rep.">
        <title>The Dendrobium catenatum Lindl. genome sequence provides insights into polysaccharide synthase, floral development and adaptive evolution.</title>
        <authorList>
            <person name="Zhang G.Q."/>
            <person name="Xu Q."/>
            <person name="Bian C."/>
            <person name="Tsai W.C."/>
            <person name="Yeh C.M."/>
            <person name="Liu K.W."/>
            <person name="Yoshida K."/>
            <person name="Zhang L.S."/>
            <person name="Chang S.B."/>
            <person name="Chen F."/>
            <person name="Shi Y."/>
            <person name="Su Y.Y."/>
            <person name="Zhang Y.Q."/>
            <person name="Chen L.J."/>
            <person name="Yin Y."/>
            <person name="Lin M."/>
            <person name="Huang H."/>
            <person name="Deng H."/>
            <person name="Wang Z.W."/>
            <person name="Zhu S.L."/>
            <person name="Zhao X."/>
            <person name="Deng C."/>
            <person name="Niu S.C."/>
            <person name="Huang J."/>
            <person name="Wang M."/>
            <person name="Liu G.H."/>
            <person name="Yang H.J."/>
            <person name="Xiao X.J."/>
            <person name="Hsiao Y.Y."/>
            <person name="Wu W.L."/>
            <person name="Chen Y.Y."/>
            <person name="Mitsuda N."/>
            <person name="Ohme-Takagi M."/>
            <person name="Luo Y.B."/>
            <person name="Van de Peer Y."/>
            <person name="Liu Z.J."/>
        </authorList>
    </citation>
    <scope>NUCLEOTIDE SEQUENCE [LARGE SCALE GENOMIC DNA]</scope>
    <source>
        <tissue evidence="5">The whole plant</tissue>
    </source>
</reference>
<feature type="region of interest" description="Disordered" evidence="4">
    <location>
        <begin position="47"/>
        <end position="74"/>
    </location>
</feature>
<dbReference type="STRING" id="906689.A0A2I0W2E4"/>
<feature type="region of interest" description="Disordered" evidence="4">
    <location>
        <begin position="86"/>
        <end position="112"/>
    </location>
</feature>
<dbReference type="Gene3D" id="2.60.120.620">
    <property type="entry name" value="q2cbj1_9rhob like domain"/>
    <property type="match status" value="1"/>
</dbReference>
<feature type="compositionally biased region" description="Low complexity" evidence="4">
    <location>
        <begin position="55"/>
        <end position="68"/>
    </location>
</feature>
<dbReference type="GO" id="GO:0046872">
    <property type="term" value="F:metal ion binding"/>
    <property type="evidence" value="ECO:0007669"/>
    <property type="project" value="UniProtKB-KW"/>
</dbReference>
<name>A0A2I0W2E4_9ASPA</name>
<dbReference type="PANTHER" id="PTHR10869">
    <property type="entry name" value="PROLYL 4-HYDROXYLASE ALPHA SUBUNIT"/>
    <property type="match status" value="1"/>
</dbReference>
<evidence type="ECO:0000256" key="2">
    <source>
        <dbReference type="ARBA" id="ARBA00022723"/>
    </source>
</evidence>
<evidence type="ECO:0000313" key="5">
    <source>
        <dbReference type="EMBL" id="PKU69798.1"/>
    </source>
</evidence>
<proteinExistence type="predicted"/>
<evidence type="ECO:0000256" key="3">
    <source>
        <dbReference type="ARBA" id="ARBA00023004"/>
    </source>
</evidence>
<comment type="subcellular location">
    <subcellularLocation>
        <location evidence="1">Endoplasmic reticulum membrane</location>
    </subcellularLocation>
</comment>
<sequence>MVIGHPLQYQPHSPTLTKMKSKETDIVADSIVRDFVNGDQFSLGIRNLNSPNDVSSSSSTNIQTQSTSDGKDYVFPNRFEILNDEEDIKDPSTKSEVNLERDDSNADATGKDKNVKVQIKSNKHLESTTVKKNAKGKQGKKSQSKYARLDNDETPLTFPWTAFGSWATRDVVDLLILLITPESRLYILWLPIQQLSCVRMGNLMHLEIALVICFAADFSSADAPTTFCCLCGDLARSYPTRRRNLSAQGSSAPSLFVHPMSRSAVKFSLLCLLFSLFCRHSSQLVNPSRAKQISSKPRAFVYEGFLTDEECDHLISLAKSELKRSAVADNLSGKSTLSDVRTSSGMFISKAKDDIVLGIEQKIAAWTFLPKVVKAVFPPRIVRDEVDRLGTIGAGGEEIVKKSVISSVRTWKGRDELDREFRLDDLVHALVQRRSSRDDPA</sequence>
<dbReference type="Proteomes" id="UP000233837">
    <property type="component" value="Unassembled WGS sequence"/>
</dbReference>
<feature type="compositionally biased region" description="Basic residues" evidence="4">
    <location>
        <begin position="132"/>
        <end position="143"/>
    </location>
</feature>
<organism evidence="5 6">
    <name type="scientific">Dendrobium catenatum</name>
    <dbReference type="NCBI Taxonomy" id="906689"/>
    <lineage>
        <taxon>Eukaryota</taxon>
        <taxon>Viridiplantae</taxon>
        <taxon>Streptophyta</taxon>
        <taxon>Embryophyta</taxon>
        <taxon>Tracheophyta</taxon>
        <taxon>Spermatophyta</taxon>
        <taxon>Magnoliopsida</taxon>
        <taxon>Liliopsida</taxon>
        <taxon>Asparagales</taxon>
        <taxon>Orchidaceae</taxon>
        <taxon>Epidendroideae</taxon>
        <taxon>Malaxideae</taxon>
        <taxon>Dendrobiinae</taxon>
        <taxon>Dendrobium</taxon>
    </lineage>
</organism>
<dbReference type="GO" id="GO:0004656">
    <property type="term" value="F:procollagen-proline 4-dioxygenase activity"/>
    <property type="evidence" value="ECO:0007669"/>
    <property type="project" value="TreeGrafter"/>
</dbReference>
<dbReference type="EMBL" id="KZ502998">
    <property type="protein sequence ID" value="PKU69798.1"/>
    <property type="molecule type" value="Genomic_DNA"/>
</dbReference>
<protein>
    <submittedName>
        <fullName evidence="5">Prolyl 4-hydroxylase</fullName>
    </submittedName>
</protein>
<keyword evidence="3" id="KW-0408">Iron</keyword>
<evidence type="ECO:0000313" key="6">
    <source>
        <dbReference type="Proteomes" id="UP000233837"/>
    </source>
</evidence>
<reference evidence="5 6" key="2">
    <citation type="journal article" date="2017" name="Nature">
        <title>The Apostasia genome and the evolution of orchids.</title>
        <authorList>
            <person name="Zhang G.Q."/>
            <person name="Liu K.W."/>
            <person name="Li Z."/>
            <person name="Lohaus R."/>
            <person name="Hsiao Y.Y."/>
            <person name="Niu S.C."/>
            <person name="Wang J.Y."/>
            <person name="Lin Y.C."/>
            <person name="Xu Q."/>
            <person name="Chen L.J."/>
            <person name="Yoshida K."/>
            <person name="Fujiwara S."/>
            <person name="Wang Z.W."/>
            <person name="Zhang Y.Q."/>
            <person name="Mitsuda N."/>
            <person name="Wang M."/>
            <person name="Liu G.H."/>
            <person name="Pecoraro L."/>
            <person name="Huang H.X."/>
            <person name="Xiao X.J."/>
            <person name="Lin M."/>
            <person name="Wu X.Y."/>
            <person name="Wu W.L."/>
            <person name="Chen Y.Y."/>
            <person name="Chang S.B."/>
            <person name="Sakamoto S."/>
            <person name="Ohme-Takagi M."/>
            <person name="Yagi M."/>
            <person name="Zeng S.J."/>
            <person name="Shen C.Y."/>
            <person name="Yeh C.M."/>
            <person name="Luo Y.B."/>
            <person name="Tsai W.C."/>
            <person name="Van de Peer Y."/>
            <person name="Liu Z.J."/>
        </authorList>
    </citation>
    <scope>NUCLEOTIDE SEQUENCE [LARGE SCALE GENOMIC DNA]</scope>
    <source>
        <tissue evidence="5">The whole plant</tissue>
    </source>
</reference>
<dbReference type="AlphaFoldDB" id="A0A2I0W2E4"/>
<feature type="compositionally biased region" description="Basic and acidic residues" evidence="4">
    <location>
        <begin position="89"/>
        <end position="112"/>
    </location>
</feature>